<reference evidence="1 2" key="1">
    <citation type="journal article" date="2014" name="Genome Announc.">
        <title>Draft Genome Sequence of Lysobacter capsici AZ78, a Bacterium Antagonistic to Plant-Pathogenic Oomycetes.</title>
        <authorList>
            <person name="Puopolo G."/>
            <person name="Sonego P."/>
            <person name="Engelen K."/>
            <person name="Pertot I."/>
        </authorList>
    </citation>
    <scope>NUCLEOTIDE SEQUENCE [LARGE SCALE GENOMIC DNA]</scope>
    <source>
        <strain evidence="1 2">AZ78</strain>
    </source>
</reference>
<sequence>MIDLPRNYLFAVAAAACIGGPIGRCDIDHESGFVIALSKNAMLL</sequence>
<evidence type="ECO:0000313" key="2">
    <source>
        <dbReference type="Proteomes" id="UP000023435"/>
    </source>
</evidence>
<proteinExistence type="predicted"/>
<evidence type="ECO:0000313" key="1">
    <source>
        <dbReference type="EMBL" id="KWS06155.1"/>
    </source>
</evidence>
<keyword evidence="2" id="KW-1185">Reference proteome</keyword>
<name>A0A120AHH4_9GAMM</name>
<dbReference type="Proteomes" id="UP000023435">
    <property type="component" value="Unassembled WGS sequence"/>
</dbReference>
<dbReference type="PROSITE" id="PS51257">
    <property type="entry name" value="PROKAR_LIPOPROTEIN"/>
    <property type="match status" value="1"/>
</dbReference>
<protein>
    <submittedName>
        <fullName evidence="1">Uncharacterized protein</fullName>
    </submittedName>
</protein>
<accession>A0A120AHH4</accession>
<gene>
    <name evidence="1" type="ORF">AZ78_3709</name>
</gene>
<dbReference type="AlphaFoldDB" id="A0A120AHH4"/>
<organism evidence="1 2">
    <name type="scientific">Lysobacter capsici AZ78</name>
    <dbReference type="NCBI Taxonomy" id="1444315"/>
    <lineage>
        <taxon>Bacteria</taxon>
        <taxon>Pseudomonadati</taxon>
        <taxon>Pseudomonadota</taxon>
        <taxon>Gammaproteobacteria</taxon>
        <taxon>Lysobacterales</taxon>
        <taxon>Lysobacteraceae</taxon>
        <taxon>Lysobacter</taxon>
    </lineage>
</organism>
<dbReference type="EMBL" id="JAJA02000001">
    <property type="protein sequence ID" value="KWS06155.1"/>
    <property type="molecule type" value="Genomic_DNA"/>
</dbReference>
<comment type="caution">
    <text evidence="1">The sequence shown here is derived from an EMBL/GenBank/DDBJ whole genome shotgun (WGS) entry which is preliminary data.</text>
</comment>